<reference evidence="2 3" key="1">
    <citation type="submission" date="2015-02" db="EMBL/GenBank/DDBJ databases">
        <title>Draft genome sequence of Pseudomonas stutzeri NT0128 isolated from wheat (Triticum turgidum) rhizosphere.</title>
        <authorList>
            <person name="Tovi N."/>
            <person name="Frenk S."/>
            <person name="Hadar Y."/>
            <person name="Minz D."/>
        </authorList>
    </citation>
    <scope>NUCLEOTIDE SEQUENCE [LARGE SCALE GENOMIC DNA]</scope>
    <source>
        <strain evidence="2 3">NT0128</strain>
    </source>
</reference>
<dbReference type="AlphaFoldDB" id="A0A0D9AJ84"/>
<accession>A0A0D9AJ84</accession>
<protein>
    <recommendedName>
        <fullName evidence="1">EAL domain-containing protein</fullName>
    </recommendedName>
</protein>
<dbReference type="EMBL" id="JYHV01000037">
    <property type="protein sequence ID" value="KJH79441.1"/>
    <property type="molecule type" value="Genomic_DNA"/>
</dbReference>
<dbReference type="Gene3D" id="3.20.20.450">
    <property type="entry name" value="EAL domain"/>
    <property type="match status" value="1"/>
</dbReference>
<gene>
    <name evidence="2" type="ORF">UF78_19955</name>
</gene>
<evidence type="ECO:0000259" key="1">
    <source>
        <dbReference type="PROSITE" id="PS50883"/>
    </source>
</evidence>
<dbReference type="InterPro" id="IPR001633">
    <property type="entry name" value="EAL_dom"/>
</dbReference>
<dbReference type="InterPro" id="IPR050706">
    <property type="entry name" value="Cyclic-di-GMP_PDE-like"/>
</dbReference>
<dbReference type="PROSITE" id="PS50883">
    <property type="entry name" value="EAL"/>
    <property type="match status" value="1"/>
</dbReference>
<name>A0A0D9AJ84_STUST</name>
<dbReference type="GO" id="GO:0071111">
    <property type="term" value="F:cyclic-guanylate-specific phosphodiesterase activity"/>
    <property type="evidence" value="ECO:0007669"/>
    <property type="project" value="InterPro"/>
</dbReference>
<dbReference type="PANTHER" id="PTHR33121:SF71">
    <property type="entry name" value="OXYGEN SENSOR PROTEIN DOSP"/>
    <property type="match status" value="1"/>
</dbReference>
<evidence type="ECO:0000313" key="2">
    <source>
        <dbReference type="EMBL" id="KJH79441.1"/>
    </source>
</evidence>
<sequence length="73" mass="8144">MQDSELTLSSLREIAALGMRLALDDFGPGYSSLGYLKRFPLHILSQGRSQFHRCRAEGCQFGRYQPGDLRAGP</sequence>
<evidence type="ECO:0000313" key="3">
    <source>
        <dbReference type="Proteomes" id="UP000032487"/>
    </source>
</evidence>
<dbReference type="SUPFAM" id="SSF141868">
    <property type="entry name" value="EAL domain-like"/>
    <property type="match status" value="1"/>
</dbReference>
<dbReference type="Proteomes" id="UP000032487">
    <property type="component" value="Unassembled WGS sequence"/>
</dbReference>
<dbReference type="PATRIC" id="fig|316.101.peg.2832"/>
<proteinExistence type="predicted"/>
<dbReference type="InterPro" id="IPR035919">
    <property type="entry name" value="EAL_sf"/>
</dbReference>
<comment type="caution">
    <text evidence="2">The sequence shown here is derived from an EMBL/GenBank/DDBJ whole genome shotgun (WGS) entry which is preliminary data.</text>
</comment>
<feature type="domain" description="EAL" evidence="1">
    <location>
        <begin position="1"/>
        <end position="73"/>
    </location>
</feature>
<dbReference type="PANTHER" id="PTHR33121">
    <property type="entry name" value="CYCLIC DI-GMP PHOSPHODIESTERASE PDEF"/>
    <property type="match status" value="1"/>
</dbReference>
<organism evidence="2 3">
    <name type="scientific">Stutzerimonas stutzeri</name>
    <name type="common">Pseudomonas stutzeri</name>
    <dbReference type="NCBI Taxonomy" id="316"/>
    <lineage>
        <taxon>Bacteria</taxon>
        <taxon>Pseudomonadati</taxon>
        <taxon>Pseudomonadota</taxon>
        <taxon>Gammaproteobacteria</taxon>
        <taxon>Pseudomonadales</taxon>
        <taxon>Pseudomonadaceae</taxon>
        <taxon>Stutzerimonas</taxon>
    </lineage>
</organism>